<accession>R9WK82</accession>
<evidence type="ECO:0000313" key="2">
    <source>
        <dbReference type="Proteomes" id="UP000014360"/>
    </source>
</evidence>
<sequence length="52" mass="5947">MKLRDCSIFNSFFIITDHQTADKSRSDAISRNVTTSKAFHKINKFLDPSEAL</sequence>
<dbReference type="KEGG" id="lrt:LRI_2047"/>
<gene>
    <name evidence="1" type="ORF">LRI_2047</name>
</gene>
<protein>
    <submittedName>
        <fullName evidence="1">Uncharacterized protein</fullName>
    </submittedName>
</protein>
<reference evidence="1 2" key="1">
    <citation type="submission" date="2013-06" db="EMBL/GenBank/DDBJ databases">
        <title>The Complete Genome Sequence of Lactobacillus reuteri I5007, a Probiotic Strain Isolated from Healthy Pig.</title>
        <authorList>
            <person name="Hou C."/>
            <person name="Qiao S."/>
            <person name="Zeng X."/>
            <person name="Ma X."/>
            <person name="Yang F."/>
        </authorList>
    </citation>
    <scope>NUCLEOTIDE SEQUENCE [LARGE SCALE GENOMIC DNA]</scope>
    <source>
        <strain evidence="1 2">I5007</strain>
        <plasmid evidence="1 2">pLRI06</plasmid>
    </source>
</reference>
<proteinExistence type="predicted"/>
<dbReference type="EMBL" id="CP006017">
    <property type="protein sequence ID" value="AGO00257.1"/>
    <property type="molecule type" value="Genomic_DNA"/>
</dbReference>
<keyword evidence="1" id="KW-0614">Plasmid</keyword>
<dbReference type="Proteomes" id="UP000014360">
    <property type="component" value="Plasmid pLRI06"/>
</dbReference>
<dbReference type="HOGENOM" id="CLU_3081200_0_0_9"/>
<evidence type="ECO:0000313" key="1">
    <source>
        <dbReference type="EMBL" id="AGO00257.1"/>
    </source>
</evidence>
<organism evidence="1 2">
    <name type="scientific">Limosilactobacillus reuteri I5007</name>
    <dbReference type="NCBI Taxonomy" id="1340495"/>
    <lineage>
        <taxon>Bacteria</taxon>
        <taxon>Bacillati</taxon>
        <taxon>Bacillota</taxon>
        <taxon>Bacilli</taxon>
        <taxon>Lactobacillales</taxon>
        <taxon>Lactobacillaceae</taxon>
        <taxon>Limosilactobacillus</taxon>
    </lineage>
</organism>
<name>R9WK82_LIMRT</name>
<dbReference type="AlphaFoldDB" id="R9WK82"/>
<geneLocation type="plasmid" evidence="1 2">
    <name>pLRI06</name>
</geneLocation>